<evidence type="ECO:0000313" key="2">
    <source>
        <dbReference type="Proteomes" id="UP000001055"/>
    </source>
</evidence>
<organism evidence="1 2">
    <name type="scientific">Phaeosphaeria nodorum (strain SN15 / ATCC MYA-4574 / FGSC 10173)</name>
    <name type="common">Glume blotch fungus</name>
    <name type="synonym">Parastagonospora nodorum</name>
    <dbReference type="NCBI Taxonomy" id="321614"/>
    <lineage>
        <taxon>Eukaryota</taxon>
        <taxon>Fungi</taxon>
        <taxon>Dikarya</taxon>
        <taxon>Ascomycota</taxon>
        <taxon>Pezizomycotina</taxon>
        <taxon>Dothideomycetes</taxon>
        <taxon>Pleosporomycetidae</taxon>
        <taxon>Pleosporales</taxon>
        <taxon>Pleosporineae</taxon>
        <taxon>Phaeosphaeriaceae</taxon>
        <taxon>Parastagonospora</taxon>
    </lineage>
</organism>
<accession>Q0TYA8</accession>
<dbReference type="Proteomes" id="UP000001055">
    <property type="component" value="Unassembled WGS sequence"/>
</dbReference>
<dbReference type="HOGENOM" id="CLU_2121927_0_0_1"/>
<dbReference type="InParanoid" id="Q0TYA8"/>
<gene>
    <name evidence="1" type="ORF">SNOG_15442</name>
</gene>
<reference evidence="2" key="1">
    <citation type="journal article" date="2007" name="Plant Cell">
        <title>Dothideomycete-plant interactions illuminated by genome sequencing and EST analysis of the wheat pathogen Stagonospora nodorum.</title>
        <authorList>
            <person name="Hane J.K."/>
            <person name="Lowe R.G."/>
            <person name="Solomon P.S."/>
            <person name="Tan K.C."/>
            <person name="Schoch C.L."/>
            <person name="Spatafora J.W."/>
            <person name="Crous P.W."/>
            <person name="Kodira C."/>
            <person name="Birren B.W."/>
            <person name="Galagan J.E."/>
            <person name="Torriani S.F."/>
            <person name="McDonald B.A."/>
            <person name="Oliver R.P."/>
        </authorList>
    </citation>
    <scope>NUCLEOTIDE SEQUENCE [LARGE SCALE GENOMIC DNA]</scope>
    <source>
        <strain evidence="2">SN15 / ATCC MYA-4574 / FGSC 10173</strain>
    </source>
</reference>
<dbReference type="KEGG" id="pno:SNOG_15442"/>
<evidence type="ECO:0000313" key="1">
    <source>
        <dbReference type="EMBL" id="EAT77107.1"/>
    </source>
</evidence>
<name>Q0TYA8_PHANO</name>
<dbReference type="AlphaFoldDB" id="Q0TYA8"/>
<sequence length="114" mass="12349">MSLITAPKDSRNAEFLTAHLRIYTHNHNKNQPPPLEIPGDMLSCTTKILALSPDCRANPIAPEWICDLGLAAVVCLKNCFRISGKPLTDALGMADDVCEGLSCRRIFGLCPAEG</sequence>
<dbReference type="EMBL" id="CH445362">
    <property type="protein sequence ID" value="EAT77107.1"/>
    <property type="molecule type" value="Genomic_DNA"/>
</dbReference>
<proteinExistence type="predicted"/>
<dbReference type="GeneID" id="5982518"/>
<protein>
    <submittedName>
        <fullName evidence="1">Uncharacterized protein</fullName>
    </submittedName>
</protein>
<dbReference type="RefSeq" id="XP_001805589.1">
    <property type="nucleotide sequence ID" value="XM_001805537.1"/>
</dbReference>